<gene>
    <name evidence="1" type="ORF">SAMN04515673_10862</name>
</gene>
<evidence type="ECO:0000313" key="2">
    <source>
        <dbReference type="Proteomes" id="UP000199302"/>
    </source>
</evidence>
<dbReference type="OrthoDB" id="7205167at2"/>
<dbReference type="Pfam" id="PF06620">
    <property type="entry name" value="DUF1150"/>
    <property type="match status" value="1"/>
</dbReference>
<accession>A0A1I6E8F3</accession>
<dbReference type="STRING" id="871652.SAMN04515673_10862"/>
<dbReference type="EMBL" id="FOYI01000008">
    <property type="protein sequence ID" value="SFR14009.1"/>
    <property type="molecule type" value="Genomic_DNA"/>
</dbReference>
<evidence type="ECO:0000313" key="1">
    <source>
        <dbReference type="EMBL" id="SFR14009.1"/>
    </source>
</evidence>
<protein>
    <recommendedName>
        <fullName evidence="3">DUF1150 family protein</fullName>
    </recommendedName>
</protein>
<sequence>MQTPIDIIKDEGSRIVYVREVELDDLPAGVRHQIEDVTKLYAVHSESGERLAIVTDRDAAFMLARHHDLAPVPVH</sequence>
<dbReference type="RefSeq" id="WP_092081243.1">
    <property type="nucleotide sequence ID" value="NZ_FOYI01000008.1"/>
</dbReference>
<proteinExistence type="predicted"/>
<evidence type="ECO:0008006" key="3">
    <source>
        <dbReference type="Google" id="ProtNLM"/>
    </source>
</evidence>
<dbReference type="Proteomes" id="UP000199302">
    <property type="component" value="Unassembled WGS sequence"/>
</dbReference>
<keyword evidence="2" id="KW-1185">Reference proteome</keyword>
<dbReference type="AlphaFoldDB" id="A0A1I6E8F3"/>
<reference evidence="1 2" key="1">
    <citation type="submission" date="2016-10" db="EMBL/GenBank/DDBJ databases">
        <authorList>
            <person name="de Groot N.N."/>
        </authorList>
    </citation>
    <scope>NUCLEOTIDE SEQUENCE [LARGE SCALE GENOMIC DNA]</scope>
    <source>
        <strain evidence="2">KMM 9023,NRIC 0796,JCM 17311,KCTC 23692</strain>
    </source>
</reference>
<dbReference type="InterPro" id="IPR009531">
    <property type="entry name" value="DUF1150"/>
</dbReference>
<name>A0A1I6E8F3_9RHOB</name>
<organism evidence="1 2">
    <name type="scientific">Poseidonocella sedimentorum</name>
    <dbReference type="NCBI Taxonomy" id="871652"/>
    <lineage>
        <taxon>Bacteria</taxon>
        <taxon>Pseudomonadati</taxon>
        <taxon>Pseudomonadota</taxon>
        <taxon>Alphaproteobacteria</taxon>
        <taxon>Rhodobacterales</taxon>
        <taxon>Roseobacteraceae</taxon>
        <taxon>Poseidonocella</taxon>
    </lineage>
</organism>